<reference evidence="1 2" key="1">
    <citation type="submission" date="2018-06" db="EMBL/GenBank/DDBJ databases">
        <authorList>
            <consortium name="Pathogen Informatics"/>
            <person name="Doyle S."/>
        </authorList>
    </citation>
    <scope>NUCLEOTIDE SEQUENCE [LARGE SCALE GENOMIC DNA]</scope>
    <source>
        <strain evidence="1 2">NCTC13067</strain>
    </source>
</reference>
<name>A0A379E252_9BACT</name>
<proteinExistence type="predicted"/>
<dbReference type="RefSeq" id="WP_025068112.1">
    <property type="nucleotide sequence ID" value="NZ_CAUVPN010000020.1"/>
</dbReference>
<protein>
    <submittedName>
        <fullName evidence="1">Uncharacterized protein</fullName>
    </submittedName>
</protein>
<organism evidence="1 2">
    <name type="scientific">Prevotella denticola</name>
    <dbReference type="NCBI Taxonomy" id="28129"/>
    <lineage>
        <taxon>Bacteria</taxon>
        <taxon>Pseudomonadati</taxon>
        <taxon>Bacteroidota</taxon>
        <taxon>Bacteroidia</taxon>
        <taxon>Bacteroidales</taxon>
        <taxon>Prevotellaceae</taxon>
        <taxon>Prevotella</taxon>
    </lineage>
</organism>
<dbReference type="Proteomes" id="UP000255469">
    <property type="component" value="Unassembled WGS sequence"/>
</dbReference>
<sequence length="124" mass="14119">MYKKSFGINGQIQFANEHEYYKLIGFLAKSDGSTSLVWEHNEEQGAWGSEGRIQIYRAILPNNMGRLSLSAGVGNIINRLNCNEFVQDIVRNHGFVMGVQQDKENVLETIPDEFKKDFEEGYNA</sequence>
<evidence type="ECO:0000313" key="2">
    <source>
        <dbReference type="Proteomes" id="UP000255469"/>
    </source>
</evidence>
<gene>
    <name evidence="1" type="ORF">NCTC13067_00139</name>
</gene>
<evidence type="ECO:0000313" key="1">
    <source>
        <dbReference type="EMBL" id="SUB86500.1"/>
    </source>
</evidence>
<dbReference type="AlphaFoldDB" id="A0A379E252"/>
<dbReference type="EMBL" id="UGTM01000001">
    <property type="protein sequence ID" value="SUB86500.1"/>
    <property type="molecule type" value="Genomic_DNA"/>
</dbReference>
<accession>A0A379E252</accession>